<keyword evidence="2" id="KW-1185">Reference proteome</keyword>
<dbReference type="AlphaFoldDB" id="Q2SM09"/>
<name>Q2SM09_HAHCH</name>
<dbReference type="EMBL" id="CP000155">
    <property type="protein sequence ID" value="ABC28315.1"/>
    <property type="molecule type" value="Genomic_DNA"/>
</dbReference>
<dbReference type="Proteomes" id="UP000000238">
    <property type="component" value="Chromosome"/>
</dbReference>
<reference evidence="1 2" key="1">
    <citation type="journal article" date="2005" name="Nucleic Acids Res.">
        <title>Genomic blueprint of Hahella chejuensis, a marine microbe producing an algicidal agent.</title>
        <authorList>
            <person name="Jeong H."/>
            <person name="Yim J.H."/>
            <person name="Lee C."/>
            <person name="Choi S.-H."/>
            <person name="Park Y.K."/>
            <person name="Yoon S.H."/>
            <person name="Hur C.-G."/>
            <person name="Kang H.-Y."/>
            <person name="Kim D."/>
            <person name="Lee H.H."/>
            <person name="Park K.H."/>
            <person name="Park S.-H."/>
            <person name="Park H.-S."/>
            <person name="Lee H.K."/>
            <person name="Oh T.K."/>
            <person name="Kim J.F."/>
        </authorList>
    </citation>
    <scope>NUCLEOTIDE SEQUENCE [LARGE SCALE GENOMIC DNA]</scope>
    <source>
        <strain evidence="1 2">KCTC 2396</strain>
    </source>
</reference>
<proteinExistence type="predicted"/>
<dbReference type="RefSeq" id="WP_011395388.1">
    <property type="nucleotide sequence ID" value="NC_007645.1"/>
</dbReference>
<sequence length="105" mass="12213">MEFISYAHQDLSLKSIKKLAKQYDGVNVWDLMGIDEDEFPFLIWESEESYSVIYWTKHSGMMTSLDGCPVLNYAFALWLKGNAHPVFSNIEDAEKYAEEHNWPNS</sequence>
<evidence type="ECO:0000313" key="2">
    <source>
        <dbReference type="Proteomes" id="UP000000238"/>
    </source>
</evidence>
<gene>
    <name evidence="1" type="ordered locus">HCH_01455</name>
</gene>
<dbReference type="OrthoDB" id="9553814at2"/>
<accession>Q2SM09</accession>
<evidence type="ECO:0000313" key="1">
    <source>
        <dbReference type="EMBL" id="ABC28315.1"/>
    </source>
</evidence>
<dbReference type="KEGG" id="hch:HCH_01455"/>
<dbReference type="HOGENOM" id="CLU_2232761_0_0_6"/>
<protein>
    <submittedName>
        <fullName evidence="1">Uncharacterized protein</fullName>
    </submittedName>
</protein>
<organism evidence="1 2">
    <name type="scientific">Hahella chejuensis (strain KCTC 2396)</name>
    <dbReference type="NCBI Taxonomy" id="349521"/>
    <lineage>
        <taxon>Bacteria</taxon>
        <taxon>Pseudomonadati</taxon>
        <taxon>Pseudomonadota</taxon>
        <taxon>Gammaproteobacteria</taxon>
        <taxon>Oceanospirillales</taxon>
        <taxon>Hahellaceae</taxon>
        <taxon>Hahella</taxon>
    </lineage>
</organism>